<feature type="transmembrane region" description="Helical" evidence="1">
    <location>
        <begin position="7"/>
        <end position="24"/>
    </location>
</feature>
<organism evidence="2 3">
    <name type="scientific">Candidatus Dechloromonas phosphorivorans</name>
    <dbReference type="NCBI Taxonomy" id="2899244"/>
    <lineage>
        <taxon>Bacteria</taxon>
        <taxon>Pseudomonadati</taxon>
        <taxon>Pseudomonadota</taxon>
        <taxon>Betaproteobacteria</taxon>
        <taxon>Rhodocyclales</taxon>
        <taxon>Azonexaceae</taxon>
        <taxon>Dechloromonas</taxon>
    </lineage>
</organism>
<sequence>PCHAVSATGLICIVFGTILLVLMAETETQLTASVGIIGAVAGYLFRSMHSDAEVKPNPRPDKSSPPG</sequence>
<name>A0A9D7QHW3_9RHOO</name>
<feature type="non-terminal residue" evidence="2">
    <location>
        <position position="1"/>
    </location>
</feature>
<evidence type="ECO:0000256" key="1">
    <source>
        <dbReference type="SAM" id="Phobius"/>
    </source>
</evidence>
<dbReference type="Proteomes" id="UP000808146">
    <property type="component" value="Unassembled WGS sequence"/>
</dbReference>
<evidence type="ECO:0000313" key="2">
    <source>
        <dbReference type="EMBL" id="MBK8890736.1"/>
    </source>
</evidence>
<gene>
    <name evidence="2" type="ORF">IPN75_10250</name>
</gene>
<dbReference type="AlphaFoldDB" id="A0A9D7QHW3"/>
<proteinExistence type="predicted"/>
<keyword evidence="1" id="KW-0812">Transmembrane</keyword>
<evidence type="ECO:0000313" key="3">
    <source>
        <dbReference type="Proteomes" id="UP000808146"/>
    </source>
</evidence>
<accession>A0A9D7QHW3</accession>
<keyword evidence="1" id="KW-0472">Membrane</keyword>
<protein>
    <submittedName>
        <fullName evidence="2">Uncharacterized protein</fullName>
    </submittedName>
</protein>
<comment type="caution">
    <text evidence="2">The sequence shown here is derived from an EMBL/GenBank/DDBJ whole genome shotgun (WGS) entry which is preliminary data.</text>
</comment>
<feature type="transmembrane region" description="Helical" evidence="1">
    <location>
        <begin position="30"/>
        <end position="46"/>
    </location>
</feature>
<dbReference type="EMBL" id="JADKBR010000014">
    <property type="protein sequence ID" value="MBK8890736.1"/>
    <property type="molecule type" value="Genomic_DNA"/>
</dbReference>
<reference evidence="3" key="1">
    <citation type="journal article" date="2021" name="Nat. Commun.">
        <title>Connecting structure to function with the recovery of over 1000 high-quality metagenome-assembled genomes from activated sludge using long-read sequencing.</title>
        <authorList>
            <person name="Singleton C.M."/>
            <person name="Petriglieri F."/>
            <person name="Kristensen J.M."/>
            <person name="Kirkegaard R.H."/>
            <person name="Michaelsen T.Y."/>
            <person name="Andersen M.H."/>
            <person name="Kondrotaite Z."/>
            <person name="Karst S.M."/>
            <person name="Dueholm M.S."/>
            <person name="Nielsen P.H."/>
            <person name="Albertsen M."/>
        </authorList>
    </citation>
    <scope>NUCLEOTIDE SEQUENCE [LARGE SCALE GENOMIC DNA]</scope>
</reference>
<keyword evidence="1" id="KW-1133">Transmembrane helix</keyword>